<gene>
    <name evidence="2" type="ORF">BINO364_LOCUS12437</name>
</gene>
<dbReference type="Proteomes" id="UP000838878">
    <property type="component" value="Chromosome 6"/>
</dbReference>
<name>A0A8J9UV71_9NEOP</name>
<reference evidence="2" key="1">
    <citation type="submission" date="2021-12" db="EMBL/GenBank/DDBJ databases">
        <authorList>
            <person name="Martin H S."/>
        </authorList>
    </citation>
    <scope>NUCLEOTIDE SEQUENCE</scope>
</reference>
<protein>
    <submittedName>
        <fullName evidence="2">Uncharacterized protein</fullName>
    </submittedName>
</protein>
<proteinExistence type="predicted"/>
<dbReference type="AlphaFoldDB" id="A0A8J9UV71"/>
<feature type="region of interest" description="Disordered" evidence="1">
    <location>
        <begin position="1"/>
        <end position="44"/>
    </location>
</feature>
<organism evidence="2 3">
    <name type="scientific">Brenthis ino</name>
    <name type="common">lesser marbled fritillary</name>
    <dbReference type="NCBI Taxonomy" id="405034"/>
    <lineage>
        <taxon>Eukaryota</taxon>
        <taxon>Metazoa</taxon>
        <taxon>Ecdysozoa</taxon>
        <taxon>Arthropoda</taxon>
        <taxon>Hexapoda</taxon>
        <taxon>Insecta</taxon>
        <taxon>Pterygota</taxon>
        <taxon>Neoptera</taxon>
        <taxon>Endopterygota</taxon>
        <taxon>Lepidoptera</taxon>
        <taxon>Glossata</taxon>
        <taxon>Ditrysia</taxon>
        <taxon>Papilionoidea</taxon>
        <taxon>Nymphalidae</taxon>
        <taxon>Heliconiinae</taxon>
        <taxon>Argynnini</taxon>
        <taxon>Brenthis</taxon>
    </lineage>
</organism>
<evidence type="ECO:0000313" key="2">
    <source>
        <dbReference type="EMBL" id="CAH0727041.1"/>
    </source>
</evidence>
<evidence type="ECO:0000256" key="1">
    <source>
        <dbReference type="SAM" id="MobiDB-lite"/>
    </source>
</evidence>
<evidence type="ECO:0000313" key="3">
    <source>
        <dbReference type="Proteomes" id="UP000838878"/>
    </source>
</evidence>
<keyword evidence="3" id="KW-1185">Reference proteome</keyword>
<feature type="non-terminal residue" evidence="2">
    <location>
        <position position="97"/>
    </location>
</feature>
<sequence length="97" mass="11448">MCLKRRSPQLRAVDSVHVTKRPDSIKSVKSKKEQSETSETYRLQQPESCSYGPLWLKRSTKSNPPPLYLLALRPTVREEHTSRIRFIPWNNDKWIKL</sequence>
<feature type="compositionally biased region" description="Basic and acidic residues" evidence="1">
    <location>
        <begin position="20"/>
        <end position="35"/>
    </location>
</feature>
<dbReference type="EMBL" id="OV170226">
    <property type="protein sequence ID" value="CAH0727041.1"/>
    <property type="molecule type" value="Genomic_DNA"/>
</dbReference>
<accession>A0A8J9UV71</accession>